<reference evidence="2" key="1">
    <citation type="submission" date="2021-06" db="EMBL/GenBank/DDBJ databases">
        <authorList>
            <person name="Kallberg Y."/>
            <person name="Tangrot J."/>
            <person name="Rosling A."/>
        </authorList>
    </citation>
    <scope>NUCLEOTIDE SEQUENCE</scope>
    <source>
        <strain evidence="2">BR232B</strain>
    </source>
</reference>
<dbReference type="OrthoDB" id="2013972at2759"/>
<dbReference type="EMBL" id="CAJVPI010001412">
    <property type="protein sequence ID" value="CAG8611516.1"/>
    <property type="molecule type" value="Genomic_DNA"/>
</dbReference>
<dbReference type="CDD" id="cd02440">
    <property type="entry name" value="AdoMet_MTases"/>
    <property type="match status" value="1"/>
</dbReference>
<gene>
    <name evidence="2" type="ORF">PBRASI_LOCUS8197</name>
</gene>
<dbReference type="InterPro" id="IPR041698">
    <property type="entry name" value="Methyltransf_25"/>
</dbReference>
<name>A0A9N9CQJ5_9GLOM</name>
<dbReference type="PANTHER" id="PTHR43591">
    <property type="entry name" value="METHYLTRANSFERASE"/>
    <property type="match status" value="1"/>
</dbReference>
<dbReference type="SUPFAM" id="SSF53335">
    <property type="entry name" value="S-adenosyl-L-methionine-dependent methyltransferases"/>
    <property type="match status" value="1"/>
</dbReference>
<dbReference type="Pfam" id="PF13649">
    <property type="entry name" value="Methyltransf_25"/>
    <property type="match status" value="1"/>
</dbReference>
<accession>A0A9N9CQJ5</accession>
<comment type="caution">
    <text evidence="2">The sequence shown here is derived from an EMBL/GenBank/DDBJ whole genome shotgun (WGS) entry which is preliminary data.</text>
</comment>
<dbReference type="AlphaFoldDB" id="A0A9N9CQJ5"/>
<dbReference type="GO" id="GO:0008168">
    <property type="term" value="F:methyltransferase activity"/>
    <property type="evidence" value="ECO:0007669"/>
    <property type="project" value="TreeGrafter"/>
</dbReference>
<dbReference type="InterPro" id="IPR029063">
    <property type="entry name" value="SAM-dependent_MTases_sf"/>
</dbReference>
<evidence type="ECO:0000313" key="2">
    <source>
        <dbReference type="EMBL" id="CAG8611516.1"/>
    </source>
</evidence>
<evidence type="ECO:0000259" key="1">
    <source>
        <dbReference type="Pfam" id="PF13649"/>
    </source>
</evidence>
<protein>
    <submittedName>
        <fullName evidence="2">8489_t:CDS:1</fullName>
    </submittedName>
</protein>
<keyword evidence="3" id="KW-1185">Reference proteome</keyword>
<sequence length="365" mass="41313">MDRIRTNRPASLKMFDFSDTDSGISYGSTDDEIEINTPTYSISLMDPIEAVMKPENVLEKFVEVGGRRYLNDNTLKCYLPSDQEEVKRTYNRHLIDKIMWGGNYSAPVSDNLSSGASVLDIGCGAGAWIMNMASDYPVSVFVGIDIAPLFPENHPPNVAFLKCDIMDGLPFPDNTFDFVRQAFVIICINWQAWKEKVVKELIRVTKPGGYIEIMEVCREDINLGIVGRRIYARKSEHMRKAGINTMSGPDVTKAFNEFKNEVIVAPMEEKIYYFGKKAGRIGEAASILNKALKSILEACRAMKVILTHIMGITEKECEQMLIDFEKECNEITLCKSRYRTVIQKRLDTYGGFKIEDYFADGRISC</sequence>
<dbReference type="PANTHER" id="PTHR43591:SF24">
    <property type="entry name" value="2-METHOXY-6-POLYPRENYL-1,4-BENZOQUINOL METHYLASE, MITOCHONDRIAL"/>
    <property type="match status" value="1"/>
</dbReference>
<evidence type="ECO:0000313" key="3">
    <source>
        <dbReference type="Proteomes" id="UP000789739"/>
    </source>
</evidence>
<dbReference type="Proteomes" id="UP000789739">
    <property type="component" value="Unassembled WGS sequence"/>
</dbReference>
<feature type="domain" description="Methyltransferase" evidence="1">
    <location>
        <begin position="118"/>
        <end position="209"/>
    </location>
</feature>
<proteinExistence type="predicted"/>
<organism evidence="2 3">
    <name type="scientific">Paraglomus brasilianum</name>
    <dbReference type="NCBI Taxonomy" id="144538"/>
    <lineage>
        <taxon>Eukaryota</taxon>
        <taxon>Fungi</taxon>
        <taxon>Fungi incertae sedis</taxon>
        <taxon>Mucoromycota</taxon>
        <taxon>Glomeromycotina</taxon>
        <taxon>Glomeromycetes</taxon>
        <taxon>Paraglomerales</taxon>
        <taxon>Paraglomeraceae</taxon>
        <taxon>Paraglomus</taxon>
    </lineage>
</organism>
<dbReference type="Gene3D" id="3.40.50.150">
    <property type="entry name" value="Vaccinia Virus protein VP39"/>
    <property type="match status" value="1"/>
</dbReference>